<feature type="transmembrane region" description="Helical" evidence="8">
    <location>
        <begin position="235"/>
        <end position="259"/>
    </location>
</feature>
<keyword evidence="10" id="KW-1185">Reference proteome</keyword>
<evidence type="ECO:0000256" key="2">
    <source>
        <dbReference type="ARBA" id="ARBA00009261"/>
    </source>
</evidence>
<feature type="transmembrane region" description="Helical" evidence="8">
    <location>
        <begin position="208"/>
        <end position="229"/>
    </location>
</feature>
<gene>
    <name evidence="9" type="ORF">RYS15_04810</name>
</gene>
<evidence type="ECO:0000256" key="5">
    <source>
        <dbReference type="ARBA" id="ARBA00022692"/>
    </source>
</evidence>
<keyword evidence="6 8" id="KW-1133">Transmembrane helix</keyword>
<feature type="transmembrane region" description="Helical" evidence="8">
    <location>
        <begin position="180"/>
        <end position="199"/>
    </location>
</feature>
<feature type="transmembrane region" description="Helical" evidence="8">
    <location>
        <begin position="380"/>
        <end position="400"/>
    </location>
</feature>
<feature type="transmembrane region" description="Helical" evidence="8">
    <location>
        <begin position="406"/>
        <end position="429"/>
    </location>
</feature>
<dbReference type="PRINTS" id="PR00175">
    <property type="entry name" value="NAALASMPORT"/>
</dbReference>
<feature type="transmembrane region" description="Helical" evidence="8">
    <location>
        <begin position="12"/>
        <end position="32"/>
    </location>
</feature>
<evidence type="ECO:0000256" key="7">
    <source>
        <dbReference type="ARBA" id="ARBA00023136"/>
    </source>
</evidence>
<evidence type="ECO:0000313" key="9">
    <source>
        <dbReference type="EMBL" id="MDV2077989.1"/>
    </source>
</evidence>
<reference evidence="9 10" key="1">
    <citation type="submission" date="2023-10" db="EMBL/GenBank/DDBJ databases">
        <title>Characteristics and mechanism of a salt-tolerant marine origin heterotrophic nitrifying- aerobic denitrifying bacteria Marinobacter xestospongiae HN1.</title>
        <authorList>
            <person name="Qi R."/>
        </authorList>
    </citation>
    <scope>NUCLEOTIDE SEQUENCE [LARGE SCALE GENOMIC DNA]</scope>
    <source>
        <strain evidence="9 10">HN1</strain>
    </source>
</reference>
<dbReference type="PANTHER" id="PTHR30330:SF1">
    <property type="entry name" value="AMINO-ACID CARRIER PROTEIN ALST"/>
    <property type="match status" value="1"/>
</dbReference>
<name>A0ABU3VUP9_9GAMM</name>
<keyword evidence="7 8" id="KW-0472">Membrane</keyword>
<dbReference type="NCBIfam" id="TIGR00835">
    <property type="entry name" value="agcS"/>
    <property type="match status" value="1"/>
</dbReference>
<feature type="transmembrane region" description="Helical" evidence="8">
    <location>
        <begin position="61"/>
        <end position="85"/>
    </location>
</feature>
<sequence length="493" mass="52357">MLDVLNDLLWGKILIALLITVGVGFTVASRFVQFRYFGRMFRILGASQAFQRDKHGHLSSFQALVLSVAGRVGGGNIAGVAVAITLGGPGAVFWMWVVGLMGMATSFLECTLAQTYKQAEPDGTYRGGPAHYIARGLGKNWKWMAGLYSALLLLTFGFGFTALQSYAVATSVGDAFGVPVYYSGIALALIVGMIIFGGVKRIARVAEVLVPIMAVGYLFLTAVVLALHAERLPDVIMLIVNSAFGLEPAVGGGIGAAILMGVKRGLFSNEAGLGSAPNVAAVAYVPHPANQGVVQAFSVFIDTMIICSSTAFIILLSGVYDPAGASDVGGVALTQAALADHIGDWGRSFVSVALVLFGFSTILYNYYLGENSLNYFSTENQNLFNGFRVAIICLVCWGATTDLGTVFGFADVTMGLLALVNLVALIALFKKGLRILKDFDGQIAAGIKQPIFDAKRFSDMNVDEAAWDLEPEDIQRLKEYSDKSATSGKQAQA</sequence>
<evidence type="ECO:0000256" key="8">
    <source>
        <dbReference type="RuleBase" id="RU363064"/>
    </source>
</evidence>
<keyword evidence="3 8" id="KW-0813">Transport</keyword>
<comment type="similarity">
    <text evidence="2 8">Belongs to the alanine or glycine:cation symporter (AGCS) (TC 2.A.25) family.</text>
</comment>
<dbReference type="Gene3D" id="1.20.1740.10">
    <property type="entry name" value="Amino acid/polyamine transporter I"/>
    <property type="match status" value="1"/>
</dbReference>
<comment type="caution">
    <text evidence="9">The sequence shown here is derived from an EMBL/GenBank/DDBJ whole genome shotgun (WGS) entry which is preliminary data.</text>
</comment>
<evidence type="ECO:0000256" key="3">
    <source>
        <dbReference type="ARBA" id="ARBA00022448"/>
    </source>
</evidence>
<feature type="transmembrane region" description="Helical" evidence="8">
    <location>
        <begin position="348"/>
        <end position="368"/>
    </location>
</feature>
<feature type="transmembrane region" description="Helical" evidence="8">
    <location>
        <begin position="91"/>
        <end position="108"/>
    </location>
</feature>
<evidence type="ECO:0000256" key="1">
    <source>
        <dbReference type="ARBA" id="ARBA00004651"/>
    </source>
</evidence>
<keyword evidence="5 8" id="KW-0812">Transmembrane</keyword>
<comment type="subcellular location">
    <subcellularLocation>
        <location evidence="8">Cell inner membrane</location>
        <topology evidence="8">Multi-pass membrane protein</topology>
    </subcellularLocation>
    <subcellularLocation>
        <location evidence="1">Cell membrane</location>
        <topology evidence="1">Multi-pass membrane protein</topology>
    </subcellularLocation>
</comment>
<evidence type="ECO:0000256" key="4">
    <source>
        <dbReference type="ARBA" id="ARBA00022475"/>
    </source>
</evidence>
<evidence type="ECO:0000256" key="6">
    <source>
        <dbReference type="ARBA" id="ARBA00022989"/>
    </source>
</evidence>
<protein>
    <submittedName>
        <fullName evidence="9">Alanine/glycine:cation symporter family protein</fullName>
    </submittedName>
</protein>
<dbReference type="Pfam" id="PF01235">
    <property type="entry name" value="Na_Ala_symp"/>
    <property type="match status" value="1"/>
</dbReference>
<keyword evidence="4" id="KW-1003">Cell membrane</keyword>
<proteinExistence type="inferred from homology"/>
<organism evidence="9 10">
    <name type="scientific">Marinobacter xestospongiae</name>
    <dbReference type="NCBI Taxonomy" id="994319"/>
    <lineage>
        <taxon>Bacteria</taxon>
        <taxon>Pseudomonadati</taxon>
        <taxon>Pseudomonadota</taxon>
        <taxon>Gammaproteobacteria</taxon>
        <taxon>Pseudomonadales</taxon>
        <taxon>Marinobacteraceae</taxon>
        <taxon>Marinobacter</taxon>
    </lineage>
</organism>
<feature type="transmembrane region" description="Helical" evidence="8">
    <location>
        <begin position="299"/>
        <end position="320"/>
    </location>
</feature>
<feature type="transmembrane region" description="Helical" evidence="8">
    <location>
        <begin position="145"/>
        <end position="168"/>
    </location>
</feature>
<dbReference type="Proteomes" id="UP001269819">
    <property type="component" value="Unassembled WGS sequence"/>
</dbReference>
<evidence type="ECO:0000313" key="10">
    <source>
        <dbReference type="Proteomes" id="UP001269819"/>
    </source>
</evidence>
<dbReference type="EMBL" id="JAWIIJ010000002">
    <property type="protein sequence ID" value="MDV2077989.1"/>
    <property type="molecule type" value="Genomic_DNA"/>
</dbReference>
<accession>A0ABU3VUP9</accession>
<dbReference type="RefSeq" id="WP_248163620.1">
    <property type="nucleotide sequence ID" value="NZ_BAABBC010000028.1"/>
</dbReference>
<keyword evidence="8" id="KW-0997">Cell inner membrane</keyword>
<dbReference type="PANTHER" id="PTHR30330">
    <property type="entry name" value="AGSS FAMILY TRANSPORTER, SODIUM-ALANINE"/>
    <property type="match status" value="1"/>
</dbReference>
<dbReference type="InterPro" id="IPR001463">
    <property type="entry name" value="Na/Ala_symport"/>
</dbReference>
<keyword evidence="8" id="KW-0769">Symport</keyword>